<proteinExistence type="predicted"/>
<gene>
    <name evidence="3" type="ORF">ACFOYY_32550</name>
</gene>
<dbReference type="Proteomes" id="UP001595698">
    <property type="component" value="Unassembled WGS sequence"/>
</dbReference>
<evidence type="ECO:0000256" key="1">
    <source>
        <dbReference type="SAM" id="MobiDB-lite"/>
    </source>
</evidence>
<sequence>MKRIGVVLSAAVLVAGLAPAGADASTTGTTVSTTGAAVTSPDAPEAAGATGGQVRRPAAPPATSALLANPPTVSPSAGYAEYDPGTTITCPSGNLCPEAWNPVTNKWRQFRLYTCARYSLSYWKGEGFYTNNQTGGVTSYFYGQAGEVLHSFTPDSGVHDYNWEPVWSIRNC</sequence>
<dbReference type="EMBL" id="JBHSBC010000038">
    <property type="protein sequence ID" value="MFC3984896.1"/>
    <property type="molecule type" value="Genomic_DNA"/>
</dbReference>
<evidence type="ECO:0008006" key="5">
    <source>
        <dbReference type="Google" id="ProtNLM"/>
    </source>
</evidence>
<feature type="region of interest" description="Disordered" evidence="1">
    <location>
        <begin position="21"/>
        <end position="67"/>
    </location>
</feature>
<feature type="chain" id="PRO_5045809533" description="Peptidase inhibitor family I36" evidence="2">
    <location>
        <begin position="25"/>
        <end position="172"/>
    </location>
</feature>
<evidence type="ECO:0000313" key="3">
    <source>
        <dbReference type="EMBL" id="MFC3984896.1"/>
    </source>
</evidence>
<organism evidence="3 4">
    <name type="scientific">Streptosporangium jomthongense</name>
    <dbReference type="NCBI Taxonomy" id="1193683"/>
    <lineage>
        <taxon>Bacteria</taxon>
        <taxon>Bacillati</taxon>
        <taxon>Actinomycetota</taxon>
        <taxon>Actinomycetes</taxon>
        <taxon>Streptosporangiales</taxon>
        <taxon>Streptosporangiaceae</taxon>
        <taxon>Streptosporangium</taxon>
    </lineage>
</organism>
<feature type="compositionally biased region" description="Low complexity" evidence="1">
    <location>
        <begin position="21"/>
        <end position="41"/>
    </location>
</feature>
<comment type="caution">
    <text evidence="3">The sequence shown here is derived from an EMBL/GenBank/DDBJ whole genome shotgun (WGS) entry which is preliminary data.</text>
</comment>
<reference evidence="4" key="1">
    <citation type="journal article" date="2019" name="Int. J. Syst. Evol. Microbiol.">
        <title>The Global Catalogue of Microorganisms (GCM) 10K type strain sequencing project: providing services to taxonomists for standard genome sequencing and annotation.</title>
        <authorList>
            <consortium name="The Broad Institute Genomics Platform"/>
            <consortium name="The Broad Institute Genome Sequencing Center for Infectious Disease"/>
            <person name="Wu L."/>
            <person name="Ma J."/>
        </authorList>
    </citation>
    <scope>NUCLEOTIDE SEQUENCE [LARGE SCALE GENOMIC DNA]</scope>
    <source>
        <strain evidence="4">TBRC 7912</strain>
    </source>
</reference>
<name>A0ABV8FAD5_9ACTN</name>
<dbReference type="RefSeq" id="WP_362779548.1">
    <property type="nucleotide sequence ID" value="NZ_JBHSBC010000038.1"/>
</dbReference>
<keyword evidence="4" id="KW-1185">Reference proteome</keyword>
<accession>A0ABV8FAD5</accession>
<feature type="signal peptide" evidence="2">
    <location>
        <begin position="1"/>
        <end position="24"/>
    </location>
</feature>
<evidence type="ECO:0000256" key="2">
    <source>
        <dbReference type="SAM" id="SignalP"/>
    </source>
</evidence>
<keyword evidence="2" id="KW-0732">Signal</keyword>
<evidence type="ECO:0000313" key="4">
    <source>
        <dbReference type="Proteomes" id="UP001595698"/>
    </source>
</evidence>
<protein>
    <recommendedName>
        <fullName evidence="5">Peptidase inhibitor family I36</fullName>
    </recommendedName>
</protein>